<dbReference type="AlphaFoldDB" id="A0A1N7KR94"/>
<evidence type="ECO:0000256" key="4">
    <source>
        <dbReference type="ARBA" id="ARBA00022857"/>
    </source>
</evidence>
<evidence type="ECO:0000259" key="16">
    <source>
        <dbReference type="Pfam" id="PF01488"/>
    </source>
</evidence>
<dbReference type="Gene3D" id="3.30.460.30">
    <property type="entry name" value="Glutamyl-tRNA reductase, N-terminal domain"/>
    <property type="match status" value="1"/>
</dbReference>
<comment type="function">
    <text evidence="9">Catalyzes the NADPH-dependent reduction of glutamyl-tRNA(Glu) to glutamate 1-semialdehyde (GSA).</text>
</comment>
<dbReference type="Proteomes" id="UP000186156">
    <property type="component" value="Unassembled WGS sequence"/>
</dbReference>
<evidence type="ECO:0000313" key="19">
    <source>
        <dbReference type="Proteomes" id="UP000186156"/>
    </source>
</evidence>
<feature type="site" description="Important for activity" evidence="9 13">
    <location>
        <position position="102"/>
    </location>
</feature>
<dbReference type="PANTHER" id="PTHR43013">
    <property type="entry name" value="GLUTAMYL-TRNA REDUCTASE"/>
    <property type="match status" value="1"/>
</dbReference>
<dbReference type="STRING" id="252246.SAMN05421799_102127"/>
<feature type="binding site" evidence="9 11">
    <location>
        <position position="112"/>
    </location>
    <ligand>
        <name>substrate</name>
    </ligand>
</feature>
<evidence type="ECO:0000256" key="3">
    <source>
        <dbReference type="ARBA" id="ARBA00012970"/>
    </source>
</evidence>
<dbReference type="InterPro" id="IPR036343">
    <property type="entry name" value="GluRdtase_N_sf"/>
</dbReference>
<dbReference type="SUPFAM" id="SSF69742">
    <property type="entry name" value="Glutamyl tRNA-reductase catalytic, N-terminal domain"/>
    <property type="match status" value="1"/>
</dbReference>
<accession>A0A1N7KR94</accession>
<keyword evidence="4 9" id="KW-0521">NADP</keyword>
<dbReference type="GO" id="GO:0019353">
    <property type="term" value="P:protoporphyrinogen IX biosynthetic process from glutamate"/>
    <property type="evidence" value="ECO:0007669"/>
    <property type="project" value="TreeGrafter"/>
</dbReference>
<dbReference type="Pfam" id="PF01488">
    <property type="entry name" value="Shikimate_DH"/>
    <property type="match status" value="1"/>
</dbReference>
<evidence type="ECO:0000256" key="11">
    <source>
        <dbReference type="PIRSR" id="PIRSR000445-2"/>
    </source>
</evidence>
<dbReference type="EC" id="1.2.1.70" evidence="3 9"/>
<dbReference type="EMBL" id="FTOO01000002">
    <property type="protein sequence ID" value="SIS64081.1"/>
    <property type="molecule type" value="Genomic_DNA"/>
</dbReference>
<dbReference type="HAMAP" id="MF_00087">
    <property type="entry name" value="Glu_tRNA_reductase"/>
    <property type="match status" value="1"/>
</dbReference>
<dbReference type="FunFam" id="3.40.50.720:FF:000031">
    <property type="entry name" value="Glutamyl-tRNA reductase"/>
    <property type="match status" value="1"/>
</dbReference>
<dbReference type="PANTHER" id="PTHR43013:SF1">
    <property type="entry name" value="GLUTAMYL-TRNA REDUCTASE"/>
    <property type="match status" value="1"/>
</dbReference>
<feature type="binding site" evidence="9 11">
    <location>
        <begin position="52"/>
        <end position="55"/>
    </location>
    <ligand>
        <name>substrate</name>
    </ligand>
</feature>
<dbReference type="SUPFAM" id="SSF51735">
    <property type="entry name" value="NAD(P)-binding Rossmann-fold domains"/>
    <property type="match status" value="1"/>
</dbReference>
<organism evidence="18 19">
    <name type="scientific">Alicyclobacillus vulcanalis</name>
    <dbReference type="NCBI Taxonomy" id="252246"/>
    <lineage>
        <taxon>Bacteria</taxon>
        <taxon>Bacillati</taxon>
        <taxon>Bacillota</taxon>
        <taxon>Bacilli</taxon>
        <taxon>Bacillales</taxon>
        <taxon>Alicyclobacillaceae</taxon>
        <taxon>Alicyclobacillus</taxon>
    </lineage>
</organism>
<evidence type="ECO:0000256" key="5">
    <source>
        <dbReference type="ARBA" id="ARBA00023002"/>
    </source>
</evidence>
<evidence type="ECO:0000256" key="13">
    <source>
        <dbReference type="PIRSR" id="PIRSR000445-4"/>
    </source>
</evidence>
<feature type="binding site" evidence="9 11">
    <location>
        <position position="123"/>
    </location>
    <ligand>
        <name>substrate</name>
    </ligand>
</feature>
<dbReference type="UniPathway" id="UPA00251">
    <property type="reaction ID" value="UER00316"/>
</dbReference>
<dbReference type="InterPro" id="IPR015895">
    <property type="entry name" value="4pyrrol_synth_GluRdtase_N"/>
</dbReference>
<dbReference type="NCBIfam" id="TIGR01035">
    <property type="entry name" value="hemA"/>
    <property type="match status" value="1"/>
</dbReference>
<evidence type="ECO:0000256" key="9">
    <source>
        <dbReference type="HAMAP-Rule" id="MF_00087"/>
    </source>
</evidence>
<evidence type="ECO:0000313" key="18">
    <source>
        <dbReference type="EMBL" id="SIS64081.1"/>
    </source>
</evidence>
<keyword evidence="19" id="KW-1185">Reference proteome</keyword>
<proteinExistence type="inferred from homology"/>
<dbReference type="GO" id="GO:0008883">
    <property type="term" value="F:glutamyl-tRNA reductase activity"/>
    <property type="evidence" value="ECO:0007669"/>
    <property type="project" value="UniProtKB-UniRule"/>
</dbReference>
<dbReference type="InterPro" id="IPR036291">
    <property type="entry name" value="NAD(P)-bd_dom_sf"/>
</dbReference>
<dbReference type="GO" id="GO:0050661">
    <property type="term" value="F:NADP binding"/>
    <property type="evidence" value="ECO:0007669"/>
    <property type="project" value="InterPro"/>
</dbReference>
<feature type="active site" description="Nucleophile" evidence="9 10">
    <location>
        <position position="53"/>
    </location>
</feature>
<comment type="subunit">
    <text evidence="9">Homodimer.</text>
</comment>
<comment type="similarity">
    <text evidence="2 9 14">Belongs to the glutamyl-tRNA reductase family.</text>
</comment>
<feature type="domain" description="Glutamyl-tRNA reductase N-terminal" evidence="17">
    <location>
        <begin position="9"/>
        <end position="159"/>
    </location>
</feature>
<dbReference type="InterPro" id="IPR006151">
    <property type="entry name" value="Shikm_DH/Glu-tRNA_Rdtase"/>
</dbReference>
<comment type="catalytic activity">
    <reaction evidence="7 9 14">
        <text>(S)-4-amino-5-oxopentanoate + tRNA(Glu) + NADP(+) = L-glutamyl-tRNA(Glu) + NADPH + H(+)</text>
        <dbReference type="Rhea" id="RHEA:12344"/>
        <dbReference type="Rhea" id="RHEA-COMP:9663"/>
        <dbReference type="Rhea" id="RHEA-COMP:9680"/>
        <dbReference type="ChEBI" id="CHEBI:15378"/>
        <dbReference type="ChEBI" id="CHEBI:57501"/>
        <dbReference type="ChEBI" id="CHEBI:57783"/>
        <dbReference type="ChEBI" id="CHEBI:58349"/>
        <dbReference type="ChEBI" id="CHEBI:78442"/>
        <dbReference type="ChEBI" id="CHEBI:78520"/>
        <dbReference type="EC" id="1.2.1.70"/>
    </reaction>
</comment>
<keyword evidence="5 9" id="KW-0560">Oxidoreductase</keyword>
<evidence type="ECO:0000259" key="15">
    <source>
        <dbReference type="Pfam" id="PF00745"/>
    </source>
</evidence>
<feature type="binding site" evidence="9 12">
    <location>
        <begin position="192"/>
        <end position="197"/>
    </location>
    <ligand>
        <name>NADP(+)</name>
        <dbReference type="ChEBI" id="CHEBI:58349"/>
    </ligand>
</feature>
<comment type="miscellaneous">
    <text evidence="9">During catalysis, the active site Cys acts as a nucleophile attacking the alpha-carbonyl group of tRNA-bound glutamate with the formation of a thioester intermediate between enzyme and glutamate, and the concomitant release of tRNA(Glu). The thioester intermediate is finally reduced by direct hydride transfer from NADPH, to form the product GSA.</text>
</comment>
<dbReference type="FunFam" id="3.30.460.30:FF:000001">
    <property type="entry name" value="Glutamyl-tRNA reductase"/>
    <property type="match status" value="1"/>
</dbReference>
<gene>
    <name evidence="9" type="primary">hemA</name>
    <name evidence="18" type="ORF">SAMN05421799_102127</name>
</gene>
<evidence type="ECO:0000256" key="7">
    <source>
        <dbReference type="ARBA" id="ARBA00047464"/>
    </source>
</evidence>
<dbReference type="InterPro" id="IPR036453">
    <property type="entry name" value="GluRdtase_dimer_dom_sf"/>
</dbReference>
<protein>
    <recommendedName>
        <fullName evidence="8 9">Glutamyl-tRNA reductase</fullName>
        <shortName evidence="9">GluTR</shortName>
        <ecNumber evidence="3 9">1.2.1.70</ecNumber>
    </recommendedName>
</protein>
<dbReference type="SUPFAM" id="SSF69075">
    <property type="entry name" value="Glutamyl tRNA-reductase dimerization domain"/>
    <property type="match status" value="1"/>
</dbReference>
<dbReference type="InterPro" id="IPR015896">
    <property type="entry name" value="4pyrrol_synth_GluRdtase_dimer"/>
</dbReference>
<dbReference type="Pfam" id="PF00745">
    <property type="entry name" value="GlutR_dimer"/>
    <property type="match status" value="1"/>
</dbReference>
<feature type="domain" description="Quinate/shikimate 5-dehydrogenase/glutamyl-tRNA reductase" evidence="16">
    <location>
        <begin position="174"/>
        <end position="311"/>
    </location>
</feature>
<name>A0A1N7KR94_9BACL</name>
<comment type="domain">
    <text evidence="9">Possesses an unusual extended V-shaped dimeric structure with each monomer consisting of three distinct domains arranged along a curved 'spinal' alpha-helix. The N-terminal catalytic domain specifically recognizes the glutamate moiety of the substrate. The second domain is the NADPH-binding domain, and the third C-terminal domain is responsible for dimerization.</text>
</comment>
<feature type="domain" description="Tetrapyrrole biosynthesis glutamyl-tRNA reductase dimerisation" evidence="15">
    <location>
        <begin position="326"/>
        <end position="424"/>
    </location>
</feature>
<reference evidence="19" key="1">
    <citation type="submission" date="2017-01" db="EMBL/GenBank/DDBJ databases">
        <authorList>
            <person name="Varghese N."/>
            <person name="Submissions S."/>
        </authorList>
    </citation>
    <scope>NUCLEOTIDE SEQUENCE [LARGE SCALE GENOMIC DNA]</scope>
    <source>
        <strain evidence="19">DSM 16176</strain>
    </source>
</reference>
<keyword evidence="6 9" id="KW-0627">Porphyrin biosynthesis</keyword>
<evidence type="ECO:0000256" key="2">
    <source>
        <dbReference type="ARBA" id="ARBA00005916"/>
    </source>
</evidence>
<feature type="binding site" evidence="9 11">
    <location>
        <begin position="117"/>
        <end position="119"/>
    </location>
    <ligand>
        <name>substrate</name>
    </ligand>
</feature>
<dbReference type="PIRSF" id="PIRSF000445">
    <property type="entry name" value="4pyrrol_synth_GluRdtase"/>
    <property type="match status" value="1"/>
</dbReference>
<evidence type="ECO:0000256" key="14">
    <source>
        <dbReference type="RuleBase" id="RU000584"/>
    </source>
</evidence>
<dbReference type="CDD" id="cd05213">
    <property type="entry name" value="NAD_bind_Glutamyl_tRNA_reduct"/>
    <property type="match status" value="1"/>
</dbReference>
<evidence type="ECO:0000256" key="1">
    <source>
        <dbReference type="ARBA" id="ARBA00005059"/>
    </source>
</evidence>
<dbReference type="Gene3D" id="3.40.50.720">
    <property type="entry name" value="NAD(P)-binding Rossmann-like Domain"/>
    <property type="match status" value="1"/>
</dbReference>
<sequence length="456" mass="49422">MECVNIFVVGLSHKTAPVELRERVSLGESEVRHVLTQLRESRTVLESVVVSTCNRLEVYGLGPSARAGSDFVLDVVAKATGVERGTLWRHAYVRQGEEAVRHGMRVACGLDSVVFGETQILGQMREAYQWALEEGATGSVMNRMFREIIHVGKRAQTETTIGREAVSVSYAAVQLARKVLGDLSGKQVAVVGAGHMASLAARHFAAQKPQSLLILNRTVARAEVLAAEVGGEARALEEEGLRQALAQADVLLTAIGRGRPVITRSMVADALASRRGRPIVVLDIAVPRDVEAEASQFASVYLYDVDDLEGVVAANLEERARQEEAVEAMIDEGVAAFSQWLTEQEVVPVIAALHQRGEAIEREVMASLLRKLPHLGEREQKVIHKHMMSIVHQLLREPVKNVKEMALQSGNPAYAETLAALFGLEPAALGGRVRVELERGAETPGGAHAQPAFSQG</sequence>
<evidence type="ECO:0000259" key="17">
    <source>
        <dbReference type="Pfam" id="PF05201"/>
    </source>
</evidence>
<evidence type="ECO:0000256" key="12">
    <source>
        <dbReference type="PIRSR" id="PIRSR000445-3"/>
    </source>
</evidence>
<evidence type="ECO:0000256" key="8">
    <source>
        <dbReference type="ARBA" id="ARBA00068659"/>
    </source>
</evidence>
<comment type="pathway">
    <text evidence="1 9 14">Porphyrin-containing compound metabolism; protoporphyrin-IX biosynthesis; 5-aminolevulinate from L-glutamyl-tRNA(Glu): step 1/2.</text>
</comment>
<evidence type="ECO:0000256" key="6">
    <source>
        <dbReference type="ARBA" id="ARBA00023244"/>
    </source>
</evidence>
<dbReference type="InterPro" id="IPR000343">
    <property type="entry name" value="4pyrrol_synth_GluRdtase"/>
</dbReference>
<dbReference type="Pfam" id="PF05201">
    <property type="entry name" value="GlutR_N"/>
    <property type="match status" value="1"/>
</dbReference>
<evidence type="ECO:0000256" key="10">
    <source>
        <dbReference type="PIRSR" id="PIRSR000445-1"/>
    </source>
</evidence>